<sequence length="481" mass="52306">MSLPNTHEKTSKADKKVKILATLGPAVKGVDDVRHLVEAGVNLFRLNFSHGEHADHALRYQWVREVERQLNTPIGILMDLQGPKLRVGKFADGKVNLSRGQAFRLDLDTTPGDARRVNLPHPEIIEALEPGMSLLLDDGRLRLEVTRKQNTGVDTLVSAGGELSDRKGVNVPEAVLQLSPLTHKDRIDLEFGLQLGVDWVALSFVQRPEDIIEARELIQGKAFLMAKIEKPSAVQHLEEIARLCDAIMVARGDLGVEVPAENVPRIQKDIIRTCRQLGKPVVVATQMLESMRFSPAPTRAEVTDVANAVAEGTDAVMLSAETASGDYPLEAVSMMAKIIRQVENGPDFQAQLDVSRPNAEATASDAISCAIRRISGILPVAALVNYTESGSSSLRASRERPKAPILSLTPNIQTARRLTVAWGIYSVVNARLSKVDEITSTALEIAQAQNMAKRGDTVVITAGMPFGQSGTTNSLRIETLL</sequence>
<dbReference type="PANTHER" id="PTHR11817">
    <property type="entry name" value="PYRUVATE KINASE"/>
    <property type="match status" value="1"/>
</dbReference>
<gene>
    <name evidence="19" type="primary">pykF</name>
    <name evidence="19" type="ORF">GCM10017655_26450</name>
</gene>
<dbReference type="PRINTS" id="PR01050">
    <property type="entry name" value="PYRUVTKNASE"/>
</dbReference>
<keyword evidence="12" id="KW-0630">Potassium</keyword>
<evidence type="ECO:0000256" key="8">
    <source>
        <dbReference type="ARBA" id="ARBA00022741"/>
    </source>
</evidence>
<dbReference type="PROSITE" id="PS00110">
    <property type="entry name" value="PYRUVATE_KINASE"/>
    <property type="match status" value="1"/>
</dbReference>
<dbReference type="InterPro" id="IPR001697">
    <property type="entry name" value="Pyr_Knase"/>
</dbReference>
<comment type="caution">
    <text evidence="19">The sequence shown here is derived from an EMBL/GenBank/DDBJ whole genome shotgun (WGS) entry which is preliminary data.</text>
</comment>
<evidence type="ECO:0000256" key="12">
    <source>
        <dbReference type="ARBA" id="ARBA00022958"/>
    </source>
</evidence>
<reference evidence="19" key="1">
    <citation type="journal article" date="2014" name="Int. J. Syst. Evol. Microbiol.">
        <title>Complete genome sequence of Corynebacterium casei LMG S-19264T (=DSM 44701T), isolated from a smear-ripened cheese.</title>
        <authorList>
            <consortium name="US DOE Joint Genome Institute (JGI-PGF)"/>
            <person name="Walter F."/>
            <person name="Albersmeier A."/>
            <person name="Kalinowski J."/>
            <person name="Ruckert C."/>
        </authorList>
    </citation>
    <scope>NUCLEOTIDE SEQUENCE</scope>
    <source>
        <strain evidence="19">VKM B-2935</strain>
    </source>
</reference>
<comment type="cofactor">
    <cofactor evidence="1">
        <name>Mg(2+)</name>
        <dbReference type="ChEBI" id="CHEBI:18420"/>
    </cofactor>
</comment>
<keyword evidence="10" id="KW-0067">ATP-binding</keyword>
<dbReference type="InterPro" id="IPR040442">
    <property type="entry name" value="Pyrv_kinase-like_dom_sf"/>
</dbReference>
<evidence type="ECO:0000256" key="2">
    <source>
        <dbReference type="ARBA" id="ARBA00001958"/>
    </source>
</evidence>
<dbReference type="NCBIfam" id="NF004886">
    <property type="entry name" value="PRK06247.1"/>
    <property type="match status" value="1"/>
</dbReference>
<keyword evidence="8" id="KW-0547">Nucleotide-binding</keyword>
<dbReference type="InterPro" id="IPR036918">
    <property type="entry name" value="Pyrv_Knase_C_sf"/>
</dbReference>
<dbReference type="InterPro" id="IPR015806">
    <property type="entry name" value="Pyrv_Knase_insert_dom_sf"/>
</dbReference>
<dbReference type="NCBIfam" id="NF004491">
    <property type="entry name" value="PRK05826.1"/>
    <property type="match status" value="1"/>
</dbReference>
<evidence type="ECO:0000256" key="4">
    <source>
        <dbReference type="ARBA" id="ARBA00008663"/>
    </source>
</evidence>
<dbReference type="Gene3D" id="3.20.20.60">
    <property type="entry name" value="Phosphoenolpyruvate-binding domains"/>
    <property type="match status" value="1"/>
</dbReference>
<evidence type="ECO:0000256" key="16">
    <source>
        <dbReference type="RuleBase" id="RU000504"/>
    </source>
</evidence>
<dbReference type="FunFam" id="2.40.33.10:FF:000001">
    <property type="entry name" value="Pyruvate kinase"/>
    <property type="match status" value="1"/>
</dbReference>
<comment type="catalytic activity">
    <reaction evidence="16">
        <text>pyruvate + ATP = phosphoenolpyruvate + ADP + H(+)</text>
        <dbReference type="Rhea" id="RHEA:18157"/>
        <dbReference type="ChEBI" id="CHEBI:15361"/>
        <dbReference type="ChEBI" id="CHEBI:15378"/>
        <dbReference type="ChEBI" id="CHEBI:30616"/>
        <dbReference type="ChEBI" id="CHEBI:58702"/>
        <dbReference type="ChEBI" id="CHEBI:456216"/>
        <dbReference type="EC" id="2.7.1.40"/>
    </reaction>
</comment>
<dbReference type="InterPro" id="IPR015813">
    <property type="entry name" value="Pyrv/PenolPyrv_kinase-like_dom"/>
</dbReference>
<evidence type="ECO:0000256" key="13">
    <source>
        <dbReference type="ARBA" id="ARBA00023152"/>
    </source>
</evidence>
<dbReference type="RefSeq" id="WP_271195769.1">
    <property type="nucleotide sequence ID" value="NZ_BSFN01000006.1"/>
</dbReference>
<name>A0A9W6K7C9_9PSED</name>
<evidence type="ECO:0000313" key="20">
    <source>
        <dbReference type="Proteomes" id="UP001143328"/>
    </source>
</evidence>
<dbReference type="EC" id="2.7.1.40" evidence="5 15"/>
<evidence type="ECO:0000256" key="10">
    <source>
        <dbReference type="ARBA" id="ARBA00022840"/>
    </source>
</evidence>
<comment type="cofactor">
    <cofactor evidence="2">
        <name>K(+)</name>
        <dbReference type="ChEBI" id="CHEBI:29103"/>
    </cofactor>
</comment>
<evidence type="ECO:0000256" key="9">
    <source>
        <dbReference type="ARBA" id="ARBA00022777"/>
    </source>
</evidence>
<keyword evidence="20" id="KW-1185">Reference proteome</keyword>
<evidence type="ECO:0000256" key="5">
    <source>
        <dbReference type="ARBA" id="ARBA00012142"/>
    </source>
</evidence>
<dbReference type="Gene3D" id="2.40.33.10">
    <property type="entry name" value="PK beta-barrel domain-like"/>
    <property type="match status" value="1"/>
</dbReference>
<dbReference type="SUPFAM" id="SSF51621">
    <property type="entry name" value="Phosphoenolpyruvate/pyruvate domain"/>
    <property type="match status" value="1"/>
</dbReference>
<reference evidence="19" key="2">
    <citation type="submission" date="2023-01" db="EMBL/GenBank/DDBJ databases">
        <authorList>
            <person name="Sun Q."/>
            <person name="Evtushenko L."/>
        </authorList>
    </citation>
    <scope>NUCLEOTIDE SEQUENCE</scope>
    <source>
        <strain evidence="19">VKM B-2935</strain>
    </source>
</reference>
<evidence type="ECO:0000256" key="6">
    <source>
        <dbReference type="ARBA" id="ARBA00022679"/>
    </source>
</evidence>
<keyword evidence="13 16" id="KW-0324">Glycolysis</keyword>
<dbReference type="Proteomes" id="UP001143328">
    <property type="component" value="Unassembled WGS sequence"/>
</dbReference>
<dbReference type="GO" id="GO:0000287">
    <property type="term" value="F:magnesium ion binding"/>
    <property type="evidence" value="ECO:0007669"/>
    <property type="project" value="UniProtKB-UniRule"/>
</dbReference>
<evidence type="ECO:0000313" key="19">
    <source>
        <dbReference type="EMBL" id="GLK89583.1"/>
    </source>
</evidence>
<dbReference type="GO" id="GO:0004743">
    <property type="term" value="F:pyruvate kinase activity"/>
    <property type="evidence" value="ECO:0007669"/>
    <property type="project" value="UniProtKB-UniRule"/>
</dbReference>
<dbReference type="InterPro" id="IPR015793">
    <property type="entry name" value="Pyrv_Knase_brl"/>
</dbReference>
<comment type="pathway">
    <text evidence="3 16">Carbohydrate degradation; glycolysis; pyruvate from D-glyceraldehyde 3-phosphate: step 5/5.</text>
</comment>
<dbReference type="AlphaFoldDB" id="A0A9W6K7C9"/>
<evidence type="ECO:0000256" key="15">
    <source>
        <dbReference type="NCBIfam" id="TIGR01064"/>
    </source>
</evidence>
<dbReference type="InterPro" id="IPR011037">
    <property type="entry name" value="Pyrv_Knase-like_insert_dom_sf"/>
</dbReference>
<proteinExistence type="inferred from homology"/>
<evidence type="ECO:0000256" key="3">
    <source>
        <dbReference type="ARBA" id="ARBA00004997"/>
    </source>
</evidence>
<keyword evidence="14 19" id="KW-0670">Pyruvate</keyword>
<dbReference type="NCBIfam" id="TIGR01064">
    <property type="entry name" value="pyruv_kin"/>
    <property type="match status" value="1"/>
</dbReference>
<comment type="similarity">
    <text evidence="4 16">Belongs to the pyruvate kinase family.</text>
</comment>
<evidence type="ECO:0000256" key="7">
    <source>
        <dbReference type="ARBA" id="ARBA00022723"/>
    </source>
</evidence>
<dbReference type="Gene3D" id="3.40.1380.20">
    <property type="entry name" value="Pyruvate kinase, C-terminal domain"/>
    <property type="match status" value="1"/>
</dbReference>
<dbReference type="Pfam" id="PF00224">
    <property type="entry name" value="PK"/>
    <property type="match status" value="1"/>
</dbReference>
<dbReference type="NCBIfam" id="NF004978">
    <property type="entry name" value="PRK06354.1"/>
    <property type="match status" value="1"/>
</dbReference>
<dbReference type="GO" id="GO:0005524">
    <property type="term" value="F:ATP binding"/>
    <property type="evidence" value="ECO:0007669"/>
    <property type="project" value="UniProtKB-KW"/>
</dbReference>
<keyword evidence="7" id="KW-0479">Metal-binding</keyword>
<evidence type="ECO:0000256" key="14">
    <source>
        <dbReference type="ARBA" id="ARBA00023317"/>
    </source>
</evidence>
<protein>
    <recommendedName>
        <fullName evidence="5 15">Pyruvate kinase</fullName>
        <ecNumber evidence="5 15">2.7.1.40</ecNumber>
    </recommendedName>
</protein>
<dbReference type="SUPFAM" id="SSF52935">
    <property type="entry name" value="PK C-terminal domain-like"/>
    <property type="match status" value="1"/>
</dbReference>
<keyword evidence="9 16" id="KW-0418">Kinase</keyword>
<dbReference type="Pfam" id="PF02887">
    <property type="entry name" value="PK_C"/>
    <property type="match status" value="1"/>
</dbReference>
<evidence type="ECO:0000259" key="17">
    <source>
        <dbReference type="Pfam" id="PF00224"/>
    </source>
</evidence>
<accession>A0A9W6K7C9</accession>
<dbReference type="GO" id="GO:0030955">
    <property type="term" value="F:potassium ion binding"/>
    <property type="evidence" value="ECO:0007669"/>
    <property type="project" value="UniProtKB-UniRule"/>
</dbReference>
<dbReference type="FunFam" id="3.40.1380.20:FF:000009">
    <property type="entry name" value="Pyruvate kinase"/>
    <property type="match status" value="1"/>
</dbReference>
<dbReference type="SUPFAM" id="SSF50800">
    <property type="entry name" value="PK beta-barrel domain-like"/>
    <property type="match status" value="1"/>
</dbReference>
<dbReference type="InterPro" id="IPR015795">
    <property type="entry name" value="Pyrv_Knase_C"/>
</dbReference>
<evidence type="ECO:0000256" key="11">
    <source>
        <dbReference type="ARBA" id="ARBA00022842"/>
    </source>
</evidence>
<keyword evidence="6 16" id="KW-0808">Transferase</keyword>
<evidence type="ECO:0000256" key="1">
    <source>
        <dbReference type="ARBA" id="ARBA00001946"/>
    </source>
</evidence>
<dbReference type="InterPro" id="IPR018209">
    <property type="entry name" value="Pyrv_Knase_AS"/>
</dbReference>
<dbReference type="EMBL" id="BSFN01000006">
    <property type="protein sequence ID" value="GLK89583.1"/>
    <property type="molecule type" value="Genomic_DNA"/>
</dbReference>
<keyword evidence="11 16" id="KW-0460">Magnesium</keyword>
<dbReference type="GO" id="GO:0016301">
    <property type="term" value="F:kinase activity"/>
    <property type="evidence" value="ECO:0007669"/>
    <property type="project" value="UniProtKB-KW"/>
</dbReference>
<feature type="domain" description="Pyruvate kinase C-terminal" evidence="18">
    <location>
        <begin position="365"/>
        <end position="477"/>
    </location>
</feature>
<feature type="domain" description="Pyruvate kinase barrel" evidence="17">
    <location>
        <begin position="15"/>
        <end position="332"/>
    </location>
</feature>
<organism evidence="19 20">
    <name type="scientific">Pseudomonas turukhanskensis</name>
    <dbReference type="NCBI Taxonomy" id="1806536"/>
    <lineage>
        <taxon>Bacteria</taxon>
        <taxon>Pseudomonadati</taxon>
        <taxon>Pseudomonadota</taxon>
        <taxon>Gammaproteobacteria</taxon>
        <taxon>Pseudomonadales</taxon>
        <taxon>Pseudomonadaceae</taxon>
        <taxon>Pseudomonas</taxon>
    </lineage>
</organism>
<evidence type="ECO:0000259" key="18">
    <source>
        <dbReference type="Pfam" id="PF02887"/>
    </source>
</evidence>